<evidence type="ECO:0000313" key="1">
    <source>
        <dbReference type="EMBL" id="GFD61364.1"/>
    </source>
</evidence>
<gene>
    <name evidence="1" type="ORF">Tci_933333</name>
</gene>
<organism evidence="1">
    <name type="scientific">Tanacetum cinerariifolium</name>
    <name type="common">Dalmatian daisy</name>
    <name type="synonym">Chrysanthemum cinerariifolium</name>
    <dbReference type="NCBI Taxonomy" id="118510"/>
    <lineage>
        <taxon>Eukaryota</taxon>
        <taxon>Viridiplantae</taxon>
        <taxon>Streptophyta</taxon>
        <taxon>Embryophyta</taxon>
        <taxon>Tracheophyta</taxon>
        <taxon>Spermatophyta</taxon>
        <taxon>Magnoliopsida</taxon>
        <taxon>eudicotyledons</taxon>
        <taxon>Gunneridae</taxon>
        <taxon>Pentapetalae</taxon>
        <taxon>asterids</taxon>
        <taxon>campanulids</taxon>
        <taxon>Asterales</taxon>
        <taxon>Asteraceae</taxon>
        <taxon>Asteroideae</taxon>
        <taxon>Anthemideae</taxon>
        <taxon>Anthemidinae</taxon>
        <taxon>Tanacetum</taxon>
    </lineage>
</organism>
<comment type="caution">
    <text evidence="1">The sequence shown here is derived from an EMBL/GenBank/DDBJ whole genome shotgun (WGS) entry which is preliminary data.</text>
</comment>
<dbReference type="EMBL" id="BKCJ011890260">
    <property type="protein sequence ID" value="GFD61364.1"/>
    <property type="molecule type" value="Genomic_DNA"/>
</dbReference>
<dbReference type="AlphaFoldDB" id="A0A699Y0V6"/>
<reference evidence="1" key="1">
    <citation type="journal article" date="2019" name="Sci. Rep.">
        <title>Draft genome of Tanacetum cinerariifolium, the natural source of mosquito coil.</title>
        <authorList>
            <person name="Yamashiro T."/>
            <person name="Shiraishi A."/>
            <person name="Satake H."/>
            <person name="Nakayama K."/>
        </authorList>
    </citation>
    <scope>NUCLEOTIDE SEQUENCE</scope>
</reference>
<name>A0A699Y0V6_TANCI</name>
<feature type="non-terminal residue" evidence="1">
    <location>
        <position position="78"/>
    </location>
</feature>
<sequence>GVELLQQVEQDAVVPRQVIRGLRRVVVLQVRGRCHRQPAGQADLTGNQAAVLEVPDPQRNVYAFTDQVDILVAELQVN</sequence>
<accession>A0A699Y0V6</accession>
<protein>
    <submittedName>
        <fullName evidence="1">Uncharacterized protein</fullName>
    </submittedName>
</protein>
<proteinExistence type="predicted"/>
<feature type="non-terminal residue" evidence="1">
    <location>
        <position position="1"/>
    </location>
</feature>